<protein>
    <submittedName>
        <fullName evidence="1">Uncharacterized protein</fullName>
    </submittedName>
</protein>
<dbReference type="Proteomes" id="UP000192276">
    <property type="component" value="Unassembled WGS sequence"/>
</dbReference>
<dbReference type="RefSeq" id="WP_081171400.1">
    <property type="nucleotide sequence ID" value="NZ_LWBP01000254.1"/>
</dbReference>
<dbReference type="EMBL" id="LWBP01000254">
    <property type="protein sequence ID" value="OQP45703.1"/>
    <property type="molecule type" value="Genomic_DNA"/>
</dbReference>
<keyword evidence="2" id="KW-1185">Reference proteome</keyword>
<gene>
    <name evidence="1" type="ORF">A4R26_09410</name>
</gene>
<dbReference type="AlphaFoldDB" id="A0A1V9EHV4"/>
<sequence length="171" mass="20010">MQKISKTPNQVAEQIERWFLMYHKAERSSFNGSEPFTIFNQLYFEKQNQLISRVEFNKKEIPVLVLSLNTNEFILNTTERFIHIDNSGITSLFYKDFDGNRGFKAFGPGQMDNRTIVNIKTEGKLAEFGLKKKDGEVIYWPVPTGKPGFAFWNITDKFRIIGRRYVIKPEE</sequence>
<reference evidence="2" key="1">
    <citation type="submission" date="2016-04" db="EMBL/GenBank/DDBJ databases">
        <authorList>
            <person name="Chen L."/>
            <person name="Zhuang W."/>
            <person name="Wang G."/>
        </authorList>
    </citation>
    <scope>NUCLEOTIDE SEQUENCE [LARGE SCALE GENOMIC DNA]</scope>
    <source>
        <strain evidence="2">208</strain>
    </source>
</reference>
<name>A0A1V9EHV4_9BACT</name>
<accession>A0A1V9EHV4</accession>
<proteinExistence type="predicted"/>
<dbReference type="OrthoDB" id="666147at2"/>
<dbReference type="STRING" id="550983.A4R26_09410"/>
<comment type="caution">
    <text evidence="1">The sequence shown here is derived from an EMBL/GenBank/DDBJ whole genome shotgun (WGS) entry which is preliminary data.</text>
</comment>
<evidence type="ECO:0000313" key="1">
    <source>
        <dbReference type="EMBL" id="OQP45703.1"/>
    </source>
</evidence>
<evidence type="ECO:0000313" key="2">
    <source>
        <dbReference type="Proteomes" id="UP000192276"/>
    </source>
</evidence>
<organism evidence="1 2">
    <name type="scientific">Niastella populi</name>
    <dbReference type="NCBI Taxonomy" id="550983"/>
    <lineage>
        <taxon>Bacteria</taxon>
        <taxon>Pseudomonadati</taxon>
        <taxon>Bacteroidota</taxon>
        <taxon>Chitinophagia</taxon>
        <taxon>Chitinophagales</taxon>
        <taxon>Chitinophagaceae</taxon>
        <taxon>Niastella</taxon>
    </lineage>
</organism>